<feature type="region of interest" description="Disordered" evidence="1">
    <location>
        <begin position="260"/>
        <end position="293"/>
    </location>
</feature>
<evidence type="ECO:0000313" key="3">
    <source>
        <dbReference type="RefSeq" id="XP_010260295.1"/>
    </source>
</evidence>
<feature type="region of interest" description="Disordered" evidence="1">
    <location>
        <begin position="430"/>
        <end position="450"/>
    </location>
</feature>
<accession>A0A1U8A5W4</accession>
<dbReference type="eggNOG" id="ENOG502QVUH">
    <property type="taxonomic scope" value="Eukaryota"/>
</dbReference>
<feature type="compositionally biased region" description="Low complexity" evidence="1">
    <location>
        <begin position="201"/>
        <end position="212"/>
    </location>
</feature>
<feature type="compositionally biased region" description="Basic residues" evidence="1">
    <location>
        <begin position="29"/>
        <end position="44"/>
    </location>
</feature>
<feature type="compositionally biased region" description="Basic residues" evidence="1">
    <location>
        <begin position="126"/>
        <end position="139"/>
    </location>
</feature>
<feature type="compositionally biased region" description="Polar residues" evidence="1">
    <location>
        <begin position="435"/>
        <end position="445"/>
    </location>
</feature>
<dbReference type="InParanoid" id="A0A1U8A5W4"/>
<proteinExistence type="predicted"/>
<dbReference type="OMA" id="EQKTMTV"/>
<dbReference type="KEGG" id="nnu:104599446"/>
<feature type="region of interest" description="Disordered" evidence="1">
    <location>
        <begin position="566"/>
        <end position="587"/>
    </location>
</feature>
<gene>
    <name evidence="3" type="primary">LOC104599446</name>
</gene>
<feature type="compositionally biased region" description="Basic and acidic residues" evidence="1">
    <location>
        <begin position="167"/>
        <end position="192"/>
    </location>
</feature>
<dbReference type="RefSeq" id="XP_010260295.1">
    <property type="nucleotide sequence ID" value="XM_010261993.2"/>
</dbReference>
<feature type="compositionally biased region" description="Basic and acidic residues" evidence="1">
    <location>
        <begin position="520"/>
        <end position="537"/>
    </location>
</feature>
<evidence type="ECO:0000313" key="2">
    <source>
        <dbReference type="Proteomes" id="UP000189703"/>
    </source>
</evidence>
<feature type="region of interest" description="Disordered" evidence="1">
    <location>
        <begin position="500"/>
        <end position="549"/>
    </location>
</feature>
<evidence type="ECO:0000256" key="1">
    <source>
        <dbReference type="SAM" id="MobiDB-lite"/>
    </source>
</evidence>
<keyword evidence="2" id="KW-1185">Reference proteome</keyword>
<name>A0A1U8A5W4_NELNU</name>
<protein>
    <submittedName>
        <fullName evidence="3">Uncharacterized protein DDB_G0287625</fullName>
    </submittedName>
</protein>
<reference evidence="3" key="1">
    <citation type="submission" date="2025-08" db="UniProtKB">
        <authorList>
            <consortium name="RefSeq"/>
        </authorList>
    </citation>
    <scope>IDENTIFICATION</scope>
</reference>
<feature type="compositionally biased region" description="Basic and acidic residues" evidence="1">
    <location>
        <begin position="271"/>
        <end position="293"/>
    </location>
</feature>
<feature type="region of interest" description="Disordered" evidence="1">
    <location>
        <begin position="305"/>
        <end position="333"/>
    </location>
</feature>
<dbReference type="AlphaFoldDB" id="A0A1U8A5W4"/>
<feature type="compositionally biased region" description="Basic residues" evidence="1">
    <location>
        <begin position="8"/>
        <end position="22"/>
    </location>
</feature>
<dbReference type="GeneID" id="104599446"/>
<dbReference type="PANTHER" id="PTHR36808">
    <property type="entry name" value="TRANSCRIPTIONAL REGULATOR ATRX-LIKE PROTEIN"/>
    <property type="match status" value="1"/>
</dbReference>
<dbReference type="FunCoup" id="A0A1U8A5W4">
    <property type="interactions" value="867"/>
</dbReference>
<feature type="compositionally biased region" description="Low complexity" evidence="1">
    <location>
        <begin position="140"/>
        <end position="158"/>
    </location>
</feature>
<feature type="compositionally biased region" description="Basic and acidic residues" evidence="1">
    <location>
        <begin position="571"/>
        <end position="587"/>
    </location>
</feature>
<sequence length="625" mass="69372">MAAGNSSSRRKSSSSHKKKHVKPSSEVRKRSRSRKRDKAKKLRRRDVSLSSSDDDSRSEDFLSVYSSDSEDDYRGRRARSRTRRDAKGTRKRARRSSSSPEDVRESPHRRKRKGSMRNGRSEAKKKTYQRKRVNARSRRGASVSSMSSDSLSCSTCRGGSSGSWESECDRPRGRSEGREKDKRNSRRSDGRSKSGYRSRSRSSCSGCSNQCSYEDDRWMGENSSRRLKSVLNVTTQSKEMEEKERNWDENRVEIIQAYDDCPSSRSNDSCDGGRKKESAYHPHIVPEKKRRIDDANREDTYISKIRNTETGGSSKEDSRAQNDIRGPTLPMVGSTKDLTVNKNEFSAGTDITKGDDLESLLRLKALENLRKFRRVLHNNKKAPQKDEIAIEGKQSPITKADSTQNESHKADCGRLLGAGKVVASVSIPPVDRKSISPQNDGQVSDDSFKGHKSNAKLDPVCPAPNNCSPGQTVFGGKVTQMNNMIVGAINNKSAAPGNITFRQGTSGGKSILKPTSTSEESPRGKLPEIKDSADKSAAETSKTVPESGNILKDVNKDSALSAPGTCLSSTTEEHGLNEARDEVKEGSQFEKKTMSVMRGGEMVQVSYKVYIPKKIPALARRQLQR</sequence>
<dbReference type="PANTHER" id="PTHR36808:SF1">
    <property type="entry name" value="TRANSCRIPTIONAL REGULATOR ATRX-LIKE PROTEIN"/>
    <property type="match status" value="1"/>
</dbReference>
<dbReference type="Proteomes" id="UP000189703">
    <property type="component" value="Unplaced"/>
</dbReference>
<organism evidence="2 3">
    <name type="scientific">Nelumbo nucifera</name>
    <name type="common">Sacred lotus</name>
    <dbReference type="NCBI Taxonomy" id="4432"/>
    <lineage>
        <taxon>Eukaryota</taxon>
        <taxon>Viridiplantae</taxon>
        <taxon>Streptophyta</taxon>
        <taxon>Embryophyta</taxon>
        <taxon>Tracheophyta</taxon>
        <taxon>Spermatophyta</taxon>
        <taxon>Magnoliopsida</taxon>
        <taxon>Proteales</taxon>
        <taxon>Nelumbonaceae</taxon>
        <taxon>Nelumbo</taxon>
    </lineage>
</organism>
<feature type="region of interest" description="Disordered" evidence="1">
    <location>
        <begin position="1"/>
        <end position="223"/>
    </location>
</feature>
<dbReference type="OrthoDB" id="786617at2759"/>